<dbReference type="CDD" id="cd04301">
    <property type="entry name" value="NAT_SF"/>
    <property type="match status" value="1"/>
</dbReference>
<keyword evidence="1" id="KW-0808">Transferase</keyword>
<dbReference type="SUPFAM" id="SSF55729">
    <property type="entry name" value="Acyl-CoA N-acyltransferases (Nat)"/>
    <property type="match status" value="1"/>
</dbReference>
<dbReference type="InterPro" id="IPR000182">
    <property type="entry name" value="GNAT_dom"/>
</dbReference>
<evidence type="ECO:0000256" key="1">
    <source>
        <dbReference type="ARBA" id="ARBA00022679"/>
    </source>
</evidence>
<accession>A0A917M0H9</accession>
<dbReference type="PANTHER" id="PTHR13947:SF37">
    <property type="entry name" value="LD18367P"/>
    <property type="match status" value="1"/>
</dbReference>
<name>A0A917M0H9_9BACL</name>
<evidence type="ECO:0000259" key="2">
    <source>
        <dbReference type="PROSITE" id="PS51186"/>
    </source>
</evidence>
<dbReference type="InterPro" id="IPR050769">
    <property type="entry name" value="NAT_camello-type"/>
</dbReference>
<dbReference type="RefSeq" id="WP_188889467.1">
    <property type="nucleotide sequence ID" value="NZ_BMHY01000004.1"/>
</dbReference>
<dbReference type="Pfam" id="PF00583">
    <property type="entry name" value="Acetyltransf_1"/>
    <property type="match status" value="1"/>
</dbReference>
<protein>
    <submittedName>
        <fullName evidence="3">N-acetyltransferase</fullName>
    </submittedName>
</protein>
<keyword evidence="4" id="KW-1185">Reference proteome</keyword>
<sequence length="159" mass="18081">MIQSYDEQYKSEVIQFILSVQNGEQGLGITIEEQIDIVDIREHYLNAGGGFWIALADQQLVGSIGLMKKTDEVYVLKKFFVHEDYRGKEIGIGKALYDTLLQFAADHGARTILLDSPSVAARSHRFYKKNGFKEIAKEELPVSYAYPDRDSLLFQLDLD</sequence>
<dbReference type="AlphaFoldDB" id="A0A917M0H9"/>
<dbReference type="GO" id="GO:0008080">
    <property type="term" value="F:N-acetyltransferase activity"/>
    <property type="evidence" value="ECO:0007669"/>
    <property type="project" value="InterPro"/>
</dbReference>
<evidence type="ECO:0000313" key="3">
    <source>
        <dbReference type="EMBL" id="GGG68589.1"/>
    </source>
</evidence>
<dbReference type="Proteomes" id="UP000600247">
    <property type="component" value="Unassembled WGS sequence"/>
</dbReference>
<dbReference type="EMBL" id="BMHY01000004">
    <property type="protein sequence ID" value="GGG68589.1"/>
    <property type="molecule type" value="Genomic_DNA"/>
</dbReference>
<feature type="domain" description="N-acetyltransferase" evidence="2">
    <location>
        <begin position="1"/>
        <end position="159"/>
    </location>
</feature>
<evidence type="ECO:0000313" key="4">
    <source>
        <dbReference type="Proteomes" id="UP000600247"/>
    </source>
</evidence>
<gene>
    <name evidence="3" type="ORF">GCM10010918_24440</name>
</gene>
<dbReference type="PANTHER" id="PTHR13947">
    <property type="entry name" value="GNAT FAMILY N-ACETYLTRANSFERASE"/>
    <property type="match status" value="1"/>
</dbReference>
<organism evidence="3 4">
    <name type="scientific">Paenibacillus radicis</name>
    <name type="common">ex Gao et al. 2016</name>
    <dbReference type="NCBI Taxonomy" id="1737354"/>
    <lineage>
        <taxon>Bacteria</taxon>
        <taxon>Bacillati</taxon>
        <taxon>Bacillota</taxon>
        <taxon>Bacilli</taxon>
        <taxon>Bacillales</taxon>
        <taxon>Paenibacillaceae</taxon>
        <taxon>Paenibacillus</taxon>
    </lineage>
</organism>
<dbReference type="InterPro" id="IPR016181">
    <property type="entry name" value="Acyl_CoA_acyltransferase"/>
</dbReference>
<dbReference type="PROSITE" id="PS51186">
    <property type="entry name" value="GNAT"/>
    <property type="match status" value="1"/>
</dbReference>
<reference evidence="3 4" key="1">
    <citation type="journal article" date="2014" name="Int. J. Syst. Evol. Microbiol.">
        <title>Complete genome sequence of Corynebacterium casei LMG S-19264T (=DSM 44701T), isolated from a smear-ripened cheese.</title>
        <authorList>
            <consortium name="US DOE Joint Genome Institute (JGI-PGF)"/>
            <person name="Walter F."/>
            <person name="Albersmeier A."/>
            <person name="Kalinowski J."/>
            <person name="Ruckert C."/>
        </authorList>
    </citation>
    <scope>NUCLEOTIDE SEQUENCE [LARGE SCALE GENOMIC DNA]</scope>
    <source>
        <strain evidence="3 4">CGMCC 1.15286</strain>
    </source>
</reference>
<comment type="caution">
    <text evidence="3">The sequence shown here is derived from an EMBL/GenBank/DDBJ whole genome shotgun (WGS) entry which is preliminary data.</text>
</comment>
<proteinExistence type="predicted"/>
<dbReference type="Gene3D" id="3.40.630.30">
    <property type="match status" value="1"/>
</dbReference>